<dbReference type="Proteomes" id="UP000516656">
    <property type="component" value="Chromosome 1"/>
</dbReference>
<organism evidence="1 2">
    <name type="scientific">Photobacterium damsela subsp. piscicida</name>
    <name type="common">Pasteurella piscicida</name>
    <dbReference type="NCBI Taxonomy" id="38294"/>
    <lineage>
        <taxon>Bacteria</taxon>
        <taxon>Pseudomonadati</taxon>
        <taxon>Pseudomonadota</taxon>
        <taxon>Gammaproteobacteria</taxon>
        <taxon>Vibrionales</taxon>
        <taxon>Vibrionaceae</taxon>
        <taxon>Photobacterium</taxon>
    </lineage>
</organism>
<dbReference type="RefSeq" id="WP_191169310.1">
    <property type="nucleotide sequence ID" value="NZ_CP061861.1"/>
</dbReference>
<sequence length="130" mass="15534">MNNNIKEIINNHDLVLEYFLNKENTEIVDKFKSSNNTQIKSILTKILLDQKITLEEFNAHFFNHVYQVNVVRSFHFLNILRNGKLSMHQVNNIYLQRLEKEIELHIQDLRLDDEGLKTLLKNLTNKEEQK</sequence>
<dbReference type="EMBL" id="CP061854">
    <property type="protein sequence ID" value="QOD55603.1"/>
    <property type="molecule type" value="Genomic_DNA"/>
</dbReference>
<accession>A0A7L8A0J2</accession>
<gene>
    <name evidence="1" type="ORF">IC627_09625</name>
</gene>
<protein>
    <submittedName>
        <fullName evidence="1">Uncharacterized protein</fullName>
    </submittedName>
</protein>
<evidence type="ECO:0000313" key="2">
    <source>
        <dbReference type="Proteomes" id="UP000516656"/>
    </source>
</evidence>
<proteinExistence type="predicted"/>
<reference evidence="1 2" key="1">
    <citation type="submission" date="2020-09" db="EMBL/GenBank/DDBJ databases">
        <title>Complete, closed and curated genome sequences of Photobacterium damselae subsp. piscicida isolates from Australia indicate localised evolution and additional plasmid-borne pathogenicity mechanisms.</title>
        <authorList>
            <person name="Baseggio L."/>
            <person name="Silayeva O."/>
            <person name="Buller N."/>
            <person name="Landos M."/>
            <person name="Engelstaedter J."/>
            <person name="Barnes A.C."/>
        </authorList>
    </citation>
    <scope>NUCLEOTIDE SEQUENCE [LARGE SCALE GENOMIC DNA]</scope>
    <source>
        <strain evidence="1 2">AS-16-0540-1</strain>
    </source>
</reference>
<dbReference type="AlphaFoldDB" id="A0A7L8A0J2"/>
<evidence type="ECO:0000313" key="1">
    <source>
        <dbReference type="EMBL" id="QOD55603.1"/>
    </source>
</evidence>
<name>A0A7L8A0J2_PHODP</name>